<reference evidence="2 3" key="1">
    <citation type="submission" date="2013-11" db="EMBL/GenBank/DDBJ databases">
        <title>Comparative genomics of Ignicoccus.</title>
        <authorList>
            <person name="Podar M."/>
        </authorList>
    </citation>
    <scope>NUCLEOTIDE SEQUENCE [LARGE SCALE GENOMIC DNA]</scope>
    <source>
        <strain evidence="2 3">DSM 13165</strain>
    </source>
</reference>
<dbReference type="SUPFAM" id="SSF46785">
    <property type="entry name" value="Winged helix' DNA-binding domain"/>
    <property type="match status" value="1"/>
</dbReference>
<dbReference type="STRING" id="940295.EYM_04430"/>
<dbReference type="GeneID" id="30680277"/>
<dbReference type="InterPro" id="IPR036388">
    <property type="entry name" value="WH-like_DNA-bd_sf"/>
</dbReference>
<dbReference type="OrthoDB" id="382738at2157"/>
<name>A0A0U3G2G6_9CREN</name>
<dbReference type="InterPro" id="IPR027395">
    <property type="entry name" value="WH_DNA-bd_dom"/>
</dbReference>
<dbReference type="InterPro" id="IPR036390">
    <property type="entry name" value="WH_DNA-bd_sf"/>
</dbReference>
<dbReference type="KEGG" id="iis:EYM_04430"/>
<dbReference type="EMBL" id="CP006867">
    <property type="protein sequence ID" value="ALU12492.1"/>
    <property type="molecule type" value="Genomic_DNA"/>
</dbReference>
<evidence type="ECO:0000313" key="3">
    <source>
        <dbReference type="Proteomes" id="UP000060778"/>
    </source>
</evidence>
<organism evidence="2 3">
    <name type="scientific">Ignicoccus islandicus DSM 13165</name>
    <dbReference type="NCBI Taxonomy" id="940295"/>
    <lineage>
        <taxon>Archaea</taxon>
        <taxon>Thermoproteota</taxon>
        <taxon>Thermoprotei</taxon>
        <taxon>Desulfurococcales</taxon>
        <taxon>Desulfurococcaceae</taxon>
        <taxon>Ignicoccus</taxon>
    </lineage>
</organism>
<feature type="domain" description="Winged helix DNA-binding" evidence="1">
    <location>
        <begin position="20"/>
        <end position="91"/>
    </location>
</feature>
<dbReference type="Gene3D" id="1.10.10.10">
    <property type="entry name" value="Winged helix-like DNA-binding domain superfamily/Winged helix DNA-binding domain"/>
    <property type="match status" value="1"/>
</dbReference>
<dbReference type="Proteomes" id="UP000060778">
    <property type="component" value="Chromosome"/>
</dbReference>
<evidence type="ECO:0000313" key="2">
    <source>
        <dbReference type="EMBL" id="ALU12492.1"/>
    </source>
</evidence>
<protein>
    <recommendedName>
        <fullName evidence="1">Winged helix DNA-binding domain-containing protein</fullName>
    </recommendedName>
</protein>
<proteinExistence type="predicted"/>
<dbReference type="CDD" id="cd00090">
    <property type="entry name" value="HTH_ARSR"/>
    <property type="match status" value="1"/>
</dbReference>
<dbReference type="AlphaFoldDB" id="A0A0U3G2G6"/>
<dbReference type="RefSeq" id="WP_075049832.1">
    <property type="nucleotide sequence ID" value="NZ_CP006867.1"/>
</dbReference>
<dbReference type="Pfam" id="PF13601">
    <property type="entry name" value="HTH_34"/>
    <property type="match status" value="1"/>
</dbReference>
<gene>
    <name evidence="2" type="ORF">EYM_04430</name>
</gene>
<keyword evidence="3" id="KW-1185">Reference proteome</keyword>
<sequence>MRECDEIAKKLKEVEINPTRASILTYLSIVGEAKLKDLSSALGLSKSVTWKHVKEMKSKGLLAVRYTLGSHPEMIVSITPEGLKKLMEYLQLHEKVKECVQRKTFEKDS</sequence>
<accession>A0A0U3G2G6</accession>
<evidence type="ECO:0000259" key="1">
    <source>
        <dbReference type="Pfam" id="PF13601"/>
    </source>
</evidence>
<dbReference type="InterPro" id="IPR011991">
    <property type="entry name" value="ArsR-like_HTH"/>
</dbReference>